<evidence type="ECO:0000313" key="2">
    <source>
        <dbReference type="EMBL" id="RVW31837.1"/>
    </source>
</evidence>
<reference evidence="2 3" key="1">
    <citation type="journal article" date="2018" name="PLoS Genet.">
        <title>Population sequencing reveals clonal diversity and ancestral inbreeding in the grapevine cultivar Chardonnay.</title>
        <authorList>
            <person name="Roach M.J."/>
            <person name="Johnson D.L."/>
            <person name="Bohlmann J."/>
            <person name="van Vuuren H.J."/>
            <person name="Jones S.J."/>
            <person name="Pretorius I.S."/>
            <person name="Schmidt S.A."/>
            <person name="Borneman A.R."/>
        </authorList>
    </citation>
    <scope>NUCLEOTIDE SEQUENCE [LARGE SCALE GENOMIC DNA]</scope>
    <source>
        <strain evidence="3">cv. Chardonnay</strain>
        <tissue evidence="2">Leaf</tissue>
    </source>
</reference>
<dbReference type="Proteomes" id="UP000288805">
    <property type="component" value="Unassembled WGS sequence"/>
</dbReference>
<dbReference type="EMBL" id="QGNW01001739">
    <property type="protein sequence ID" value="RVW31837.1"/>
    <property type="molecule type" value="Genomic_DNA"/>
</dbReference>
<comment type="caution">
    <text evidence="2">The sequence shown here is derived from an EMBL/GenBank/DDBJ whole genome shotgun (WGS) entry which is preliminary data.</text>
</comment>
<protein>
    <submittedName>
        <fullName evidence="2">Uncharacterized protein</fullName>
    </submittedName>
</protein>
<accession>A0A438D8Q0</accession>
<gene>
    <name evidence="2" type="ORF">CK203_101988</name>
</gene>
<name>A0A438D8Q0_VITVI</name>
<organism evidence="2 3">
    <name type="scientific">Vitis vinifera</name>
    <name type="common">Grape</name>
    <dbReference type="NCBI Taxonomy" id="29760"/>
    <lineage>
        <taxon>Eukaryota</taxon>
        <taxon>Viridiplantae</taxon>
        <taxon>Streptophyta</taxon>
        <taxon>Embryophyta</taxon>
        <taxon>Tracheophyta</taxon>
        <taxon>Spermatophyta</taxon>
        <taxon>Magnoliopsida</taxon>
        <taxon>eudicotyledons</taxon>
        <taxon>Gunneridae</taxon>
        <taxon>Pentapetalae</taxon>
        <taxon>rosids</taxon>
        <taxon>Vitales</taxon>
        <taxon>Vitaceae</taxon>
        <taxon>Viteae</taxon>
        <taxon>Vitis</taxon>
    </lineage>
</organism>
<sequence length="58" mass="6377">MLPTLVVLGIVPRMDNNLELNFGLQEHAMSLGPKRSDTHRAALTGDIGDPIHNTSRQK</sequence>
<dbReference type="AlphaFoldDB" id="A0A438D8Q0"/>
<evidence type="ECO:0000256" key="1">
    <source>
        <dbReference type="SAM" id="MobiDB-lite"/>
    </source>
</evidence>
<evidence type="ECO:0000313" key="3">
    <source>
        <dbReference type="Proteomes" id="UP000288805"/>
    </source>
</evidence>
<proteinExistence type="predicted"/>
<feature type="region of interest" description="Disordered" evidence="1">
    <location>
        <begin position="36"/>
        <end position="58"/>
    </location>
</feature>